<dbReference type="EMBL" id="CABFOC020000002">
    <property type="protein sequence ID" value="CAH0041644.1"/>
    <property type="molecule type" value="Genomic_DNA"/>
</dbReference>
<evidence type="ECO:0000313" key="3">
    <source>
        <dbReference type="Proteomes" id="UP000775872"/>
    </source>
</evidence>
<proteinExistence type="predicted"/>
<dbReference type="Pfam" id="PF01636">
    <property type="entry name" value="APH"/>
    <property type="match status" value="1"/>
</dbReference>
<organism evidence="2 3">
    <name type="scientific">Clonostachys solani</name>
    <dbReference type="NCBI Taxonomy" id="160281"/>
    <lineage>
        <taxon>Eukaryota</taxon>
        <taxon>Fungi</taxon>
        <taxon>Dikarya</taxon>
        <taxon>Ascomycota</taxon>
        <taxon>Pezizomycotina</taxon>
        <taxon>Sordariomycetes</taxon>
        <taxon>Hypocreomycetidae</taxon>
        <taxon>Hypocreales</taxon>
        <taxon>Bionectriaceae</taxon>
        <taxon>Clonostachys</taxon>
    </lineage>
</organism>
<protein>
    <recommendedName>
        <fullName evidence="1">Aminoglycoside phosphotransferase domain-containing protein</fullName>
    </recommendedName>
</protein>
<evidence type="ECO:0000259" key="1">
    <source>
        <dbReference type="Pfam" id="PF01636"/>
    </source>
</evidence>
<accession>A0A9N9YRU0</accession>
<feature type="domain" description="Aminoglycoside phosphotransferase" evidence="1">
    <location>
        <begin position="77"/>
        <end position="357"/>
    </location>
</feature>
<sequence>MPTTSSSPESSRSSSVGSCVSTTTTARYGLESFETLEPRVLKLATESVWPGSKAEDIAVKKIALGGFNRIIGLERKGEEVILRLPHCKGADINAEVNALDFVRRHTTIPLPEVVSVDDKTNNDLDSKYCIQRLLPSGTVLSLYLGLTHSQKCQVARELGNAMNQMLAVKSSIAGRISSKPLDVPSASTNTFLSNIRYWINRDISLKRLLGKDIITLRQSHVPRSLFYIEPLLPRFDVLTTEEADRRFNDAGFGVAYSDPVATRPYQAHAPQESTLDLLTALCKAHKANNIRRCPLRAGMPHLMDRLSRMAEQLAAQGWLNDRSYSLCHLDFHPRNILINPGAREIVSGIIDWDSALFLPTFMACEPPMWLWAWNDEDDEDQRHANEIPSTREEQEIKAIFEEAAGKTYLKFAYDPSYRLGRQLVKYIIEDVRCVSTAEIVGQMLDEWDVLYSQSQME</sequence>
<dbReference type="PANTHER" id="PTHR21310:SF56">
    <property type="entry name" value="AMINOGLYCOSIDE PHOSPHOTRANSFERASE DOMAIN-CONTAINING PROTEIN"/>
    <property type="match status" value="1"/>
</dbReference>
<dbReference type="Proteomes" id="UP000775872">
    <property type="component" value="Unassembled WGS sequence"/>
</dbReference>
<dbReference type="Gene3D" id="3.90.1200.10">
    <property type="match status" value="1"/>
</dbReference>
<keyword evidence="3" id="KW-1185">Reference proteome</keyword>
<name>A0A9N9YRU0_9HYPO</name>
<dbReference type="OrthoDB" id="10003767at2759"/>
<dbReference type="InterPro" id="IPR011009">
    <property type="entry name" value="Kinase-like_dom_sf"/>
</dbReference>
<gene>
    <name evidence="2" type="ORF">CSOL1703_00004378</name>
</gene>
<comment type="caution">
    <text evidence="2">The sequence shown here is derived from an EMBL/GenBank/DDBJ whole genome shotgun (WGS) entry which is preliminary data.</text>
</comment>
<evidence type="ECO:0000313" key="2">
    <source>
        <dbReference type="EMBL" id="CAH0041644.1"/>
    </source>
</evidence>
<dbReference type="InterPro" id="IPR051678">
    <property type="entry name" value="AGP_Transferase"/>
</dbReference>
<dbReference type="PANTHER" id="PTHR21310">
    <property type="entry name" value="AMINOGLYCOSIDE PHOSPHOTRANSFERASE-RELATED-RELATED"/>
    <property type="match status" value="1"/>
</dbReference>
<dbReference type="SUPFAM" id="SSF56112">
    <property type="entry name" value="Protein kinase-like (PK-like)"/>
    <property type="match status" value="1"/>
</dbReference>
<dbReference type="AlphaFoldDB" id="A0A9N9YRU0"/>
<dbReference type="InterPro" id="IPR002575">
    <property type="entry name" value="Aminoglycoside_PTrfase"/>
</dbReference>
<reference evidence="2" key="1">
    <citation type="submission" date="2021-10" db="EMBL/GenBank/DDBJ databases">
        <authorList>
            <person name="Piombo E."/>
        </authorList>
    </citation>
    <scope>NUCLEOTIDE SEQUENCE</scope>
</reference>